<comment type="subcellular location">
    <subcellularLocation>
        <location evidence="2">Nucleus</location>
    </subcellularLocation>
</comment>
<feature type="compositionally biased region" description="Basic and acidic residues" evidence="3">
    <location>
        <begin position="1"/>
        <end position="19"/>
    </location>
</feature>
<comment type="domain">
    <text evidence="2">The jas domain is required for interaction with COI1.</text>
</comment>
<dbReference type="Pfam" id="PF09425">
    <property type="entry name" value="Jas_motif"/>
    <property type="match status" value="1"/>
</dbReference>
<keyword evidence="2" id="KW-0539">Nucleus</keyword>
<dbReference type="GO" id="GO:0031347">
    <property type="term" value="P:regulation of defense response"/>
    <property type="evidence" value="ECO:0007669"/>
    <property type="project" value="UniProtKB-UniRule"/>
</dbReference>
<dbReference type="EMBL" id="JBFOLJ010000020">
    <property type="protein sequence ID" value="KAL2462478.1"/>
    <property type="molecule type" value="Genomic_DNA"/>
</dbReference>
<accession>A0ABD1PF05</accession>
<dbReference type="GO" id="GO:0005634">
    <property type="term" value="C:nucleus"/>
    <property type="evidence" value="ECO:0007669"/>
    <property type="project" value="UniProtKB-SubCell"/>
</dbReference>
<dbReference type="InterPro" id="IPR040390">
    <property type="entry name" value="TIFY/JAZ"/>
</dbReference>
<dbReference type="Pfam" id="PF06200">
    <property type="entry name" value="tify"/>
    <property type="match status" value="1"/>
</dbReference>
<proteinExistence type="inferred from homology"/>
<dbReference type="PROSITE" id="PS51320">
    <property type="entry name" value="TIFY"/>
    <property type="match status" value="1"/>
</dbReference>
<evidence type="ECO:0000256" key="1">
    <source>
        <dbReference type="ARBA" id="ARBA00008614"/>
    </source>
</evidence>
<feature type="region of interest" description="Disordered" evidence="3">
    <location>
        <begin position="1"/>
        <end position="21"/>
    </location>
</feature>
<name>A0ABD1PF05_9LAMI</name>
<feature type="region of interest" description="Disordered" evidence="3">
    <location>
        <begin position="242"/>
        <end position="262"/>
    </location>
</feature>
<feature type="compositionally biased region" description="Basic and acidic residues" evidence="3">
    <location>
        <begin position="372"/>
        <end position="381"/>
    </location>
</feature>
<organism evidence="5 6">
    <name type="scientific">Forsythia ovata</name>
    <dbReference type="NCBI Taxonomy" id="205694"/>
    <lineage>
        <taxon>Eukaryota</taxon>
        <taxon>Viridiplantae</taxon>
        <taxon>Streptophyta</taxon>
        <taxon>Embryophyta</taxon>
        <taxon>Tracheophyta</taxon>
        <taxon>Spermatophyta</taxon>
        <taxon>Magnoliopsida</taxon>
        <taxon>eudicotyledons</taxon>
        <taxon>Gunneridae</taxon>
        <taxon>Pentapetalae</taxon>
        <taxon>asterids</taxon>
        <taxon>lamiids</taxon>
        <taxon>Lamiales</taxon>
        <taxon>Oleaceae</taxon>
        <taxon>Forsythieae</taxon>
        <taxon>Forsythia</taxon>
    </lineage>
</organism>
<evidence type="ECO:0000259" key="4">
    <source>
        <dbReference type="PROSITE" id="PS51320"/>
    </source>
</evidence>
<dbReference type="PANTHER" id="PTHR33077">
    <property type="entry name" value="PROTEIN TIFY 4A-RELATED-RELATED"/>
    <property type="match status" value="1"/>
</dbReference>
<gene>
    <name evidence="5" type="ORF">Fot_53715</name>
</gene>
<evidence type="ECO:0000256" key="3">
    <source>
        <dbReference type="SAM" id="MobiDB-lite"/>
    </source>
</evidence>
<evidence type="ECO:0000313" key="5">
    <source>
        <dbReference type="EMBL" id="KAL2462478.1"/>
    </source>
</evidence>
<dbReference type="PANTHER" id="PTHR33077:SF52">
    <property type="entry name" value="PROTEIN TIFY 11D"/>
    <property type="match status" value="1"/>
</dbReference>
<dbReference type="InterPro" id="IPR018467">
    <property type="entry name" value="CCT_CS"/>
</dbReference>
<comment type="similarity">
    <text evidence="1 2">Belongs to the TIFY/JAZ family.</text>
</comment>
<feature type="compositionally biased region" description="Polar residues" evidence="3">
    <location>
        <begin position="246"/>
        <end position="262"/>
    </location>
</feature>
<comment type="function">
    <text evidence="2">Repressor of jasmonate responses.</text>
</comment>
<keyword evidence="2" id="KW-1184">Jasmonic acid signaling pathway</keyword>
<dbReference type="Proteomes" id="UP001604277">
    <property type="component" value="Unassembled WGS sequence"/>
</dbReference>
<dbReference type="GO" id="GO:0009611">
    <property type="term" value="P:response to wounding"/>
    <property type="evidence" value="ECO:0007669"/>
    <property type="project" value="UniProtKB-UniRule"/>
</dbReference>
<comment type="caution">
    <text evidence="5">The sequence shown here is derived from an EMBL/GenBank/DDBJ whole genome shotgun (WGS) entry which is preliminary data.</text>
</comment>
<keyword evidence="6" id="KW-1185">Reference proteome</keyword>
<dbReference type="InterPro" id="IPR010399">
    <property type="entry name" value="Tify_dom"/>
</dbReference>
<sequence length="381" mass="41314">MSSSRHFSDSTRVGKEPAPEKSNFVHTCNLLSRYIKKKGSLRNLNLEIGGKVESLESIMRPGSSQVTPINIEDASNESSTSEEAIMEPNNAQLTMFYAGRVLVFDDYPVDKARELVQLATNVNFHMATDKDLVIPDGVAQERRPLHPGANGSLKAGGILSNNFKEKMNTAGAQEWLAPEPEANGSGKAGGLFSYAIREKMNPGGAVTATSSAREWLPPPWGSNSSCKDSGVLSDSVKVKTNHGGAVTSSSGARDWLTSQSENEGSRMVRGIFSNPVKEKMNPGGVAPSSSDVRDWLMQQSENNGMKEKVNHDGAMASFSEAQSLIPPQPEANGSDLPIARRSSLHRFLEKRKDRAVARGPYQIQEQPVSSSKSEEQLELKL</sequence>
<evidence type="ECO:0000313" key="6">
    <source>
        <dbReference type="Proteomes" id="UP001604277"/>
    </source>
</evidence>
<protein>
    <recommendedName>
        <fullName evidence="2">Protein TIFY</fullName>
    </recommendedName>
    <alternativeName>
        <fullName evidence="2">Jasmonate ZIM domain-containing protein</fullName>
    </alternativeName>
</protein>
<dbReference type="AlphaFoldDB" id="A0ABD1PF05"/>
<dbReference type="SMART" id="SM00979">
    <property type="entry name" value="TIFY"/>
    <property type="match status" value="1"/>
</dbReference>
<reference evidence="6" key="1">
    <citation type="submission" date="2024-07" db="EMBL/GenBank/DDBJ databases">
        <title>Two chromosome-level genome assemblies of Korean endemic species Abeliophyllum distichum and Forsythia ovata (Oleaceae).</title>
        <authorList>
            <person name="Jang H."/>
        </authorList>
    </citation>
    <scope>NUCLEOTIDE SEQUENCE [LARGE SCALE GENOMIC DNA]</scope>
</reference>
<feature type="domain" description="Tify" evidence="4">
    <location>
        <begin position="86"/>
        <end position="121"/>
    </location>
</feature>
<feature type="region of interest" description="Disordered" evidence="3">
    <location>
        <begin position="350"/>
        <end position="381"/>
    </location>
</feature>
<dbReference type="GO" id="GO:2000022">
    <property type="term" value="P:regulation of jasmonic acid mediated signaling pathway"/>
    <property type="evidence" value="ECO:0007669"/>
    <property type="project" value="UniProtKB-UniRule"/>
</dbReference>
<evidence type="ECO:0000256" key="2">
    <source>
        <dbReference type="RuleBase" id="RU369065"/>
    </source>
</evidence>